<dbReference type="RefSeq" id="WP_055245951.1">
    <property type="nucleotide sequence ID" value="NZ_CABIWA010000023.1"/>
</dbReference>
<evidence type="ECO:0000313" key="2">
    <source>
        <dbReference type="EMBL" id="CUQ13697.1"/>
    </source>
</evidence>
<keyword evidence="1" id="KW-1133">Transmembrane helix</keyword>
<keyword evidence="1" id="KW-0812">Transmembrane</keyword>
<reference evidence="2 3" key="1">
    <citation type="submission" date="2015-09" db="EMBL/GenBank/DDBJ databases">
        <authorList>
            <consortium name="Pathogen Informatics"/>
        </authorList>
    </citation>
    <scope>NUCLEOTIDE SEQUENCE [LARGE SCALE GENOMIC DNA]</scope>
    <source>
        <strain evidence="2 3">2789STDY5834939</strain>
    </source>
</reference>
<sequence>MELLEWFVPLFVAVLTAVTPIVLTIHSSGRKDRAQGKENSEKLYAIRNEMHKDDVKPAQYDPVMYSRAPAVVEKSSMVDRYSGFLRAVYGKDSRAAWTIMDDLMDTLNIVNRKIYDSVMRKFAAL</sequence>
<protein>
    <submittedName>
        <fullName evidence="2">Uncharacterized protein</fullName>
    </submittedName>
</protein>
<evidence type="ECO:0000256" key="1">
    <source>
        <dbReference type="SAM" id="Phobius"/>
    </source>
</evidence>
<organism evidence="2 3">
    <name type="scientific">Anaerotruncus colihominis</name>
    <dbReference type="NCBI Taxonomy" id="169435"/>
    <lineage>
        <taxon>Bacteria</taxon>
        <taxon>Bacillati</taxon>
        <taxon>Bacillota</taxon>
        <taxon>Clostridia</taxon>
        <taxon>Eubacteriales</taxon>
        <taxon>Oscillospiraceae</taxon>
        <taxon>Anaerotruncus</taxon>
    </lineage>
</organism>
<evidence type="ECO:0000313" key="3">
    <source>
        <dbReference type="Proteomes" id="UP000095765"/>
    </source>
</evidence>
<feature type="transmembrane region" description="Helical" evidence="1">
    <location>
        <begin position="6"/>
        <end position="25"/>
    </location>
</feature>
<gene>
    <name evidence="2" type="ORF">ERS852551_03258</name>
</gene>
<dbReference type="OrthoDB" id="1866636at2"/>
<dbReference type="Proteomes" id="UP000095765">
    <property type="component" value="Unassembled WGS sequence"/>
</dbReference>
<keyword evidence="1" id="KW-0472">Membrane</keyword>
<accession>A0A174U0L2</accession>
<name>A0A174U0L2_9FIRM</name>
<dbReference type="EMBL" id="CZBE01000029">
    <property type="protein sequence ID" value="CUQ13697.1"/>
    <property type="molecule type" value="Genomic_DNA"/>
</dbReference>
<proteinExistence type="predicted"/>
<dbReference type="AlphaFoldDB" id="A0A174U0L2"/>